<sequence length="77" mass="8478">MKPRWKAYEYSYRIHWSPGEHGYVASVAEFPTMQSTPATTPHAALDALLATVEQRLNQLDINGDPRPPVLGLSGLAS</sequence>
<dbReference type="Proteomes" id="UP001300745">
    <property type="component" value="Unassembled WGS sequence"/>
</dbReference>
<accession>A0ABT3SCK6</accession>
<evidence type="ECO:0000313" key="1">
    <source>
        <dbReference type="EMBL" id="MCX2937247.1"/>
    </source>
</evidence>
<evidence type="ECO:0000313" key="2">
    <source>
        <dbReference type="Proteomes" id="UP001300745"/>
    </source>
</evidence>
<comment type="caution">
    <text evidence="1">The sequence shown here is derived from an EMBL/GenBank/DDBJ whole genome shotgun (WGS) entry which is preliminary data.</text>
</comment>
<dbReference type="RefSeq" id="WP_265996874.1">
    <property type="nucleotide sequence ID" value="NZ_JAPJDN010000007.1"/>
</dbReference>
<keyword evidence="2" id="KW-1185">Reference proteome</keyword>
<gene>
    <name evidence="1" type="ORF">ORI27_11070</name>
</gene>
<proteinExistence type="predicted"/>
<dbReference type="EMBL" id="JAPJDO010000007">
    <property type="protein sequence ID" value="MCX2937247.1"/>
    <property type="molecule type" value="Genomic_DNA"/>
</dbReference>
<evidence type="ECO:0008006" key="3">
    <source>
        <dbReference type="Google" id="ProtNLM"/>
    </source>
</evidence>
<protein>
    <recommendedName>
        <fullName evidence="3">HicB family protein</fullName>
    </recommendedName>
</protein>
<name>A0ABT3SCK6_9MYCO</name>
<reference evidence="1 2" key="1">
    <citation type="submission" date="2022-11" db="EMBL/GenBank/DDBJ databases">
        <title>Mycobacterium sp. nov.</title>
        <authorList>
            <person name="Papic B."/>
            <person name="Spicic S."/>
            <person name="Duvnjak S."/>
        </authorList>
    </citation>
    <scope>NUCLEOTIDE SEQUENCE [LARGE SCALE GENOMIC DNA]</scope>
    <source>
        <strain evidence="1 2">CVI_P4</strain>
    </source>
</reference>
<organism evidence="1 2">
    <name type="scientific">Mycobacterium pinniadriaticum</name>
    <dbReference type="NCBI Taxonomy" id="2994102"/>
    <lineage>
        <taxon>Bacteria</taxon>
        <taxon>Bacillati</taxon>
        <taxon>Actinomycetota</taxon>
        <taxon>Actinomycetes</taxon>
        <taxon>Mycobacteriales</taxon>
        <taxon>Mycobacteriaceae</taxon>
        <taxon>Mycobacterium</taxon>
    </lineage>
</organism>